<gene>
    <name evidence="2" type="ORF">IQ217_17335</name>
</gene>
<name>A0ABR9VW44_9SYNC</name>
<dbReference type="InterPro" id="IPR058210">
    <property type="entry name" value="SACS/Nov_dom"/>
</dbReference>
<evidence type="ECO:0000313" key="2">
    <source>
        <dbReference type="EMBL" id="MBE9255564.1"/>
    </source>
</evidence>
<dbReference type="InterPro" id="IPR052972">
    <property type="entry name" value="Sacsin_chaperone_reg"/>
</dbReference>
<dbReference type="SUPFAM" id="SSF55874">
    <property type="entry name" value="ATPase domain of HSP90 chaperone/DNA topoisomerase II/histidine kinase"/>
    <property type="match status" value="1"/>
</dbReference>
<protein>
    <recommendedName>
        <fullName evidence="1">Sacsin/Nov domain-containing protein</fullName>
    </recommendedName>
</protein>
<dbReference type="EMBL" id="JADEVV010000070">
    <property type="protein sequence ID" value="MBE9255564.1"/>
    <property type="molecule type" value="Genomic_DNA"/>
</dbReference>
<proteinExistence type="predicted"/>
<dbReference type="InterPro" id="IPR036890">
    <property type="entry name" value="HATPase_C_sf"/>
</dbReference>
<reference evidence="2 3" key="1">
    <citation type="submission" date="2020-10" db="EMBL/GenBank/DDBJ databases">
        <authorList>
            <person name="Castelo-Branco R."/>
            <person name="Eusebio N."/>
            <person name="Adriana R."/>
            <person name="Vieira A."/>
            <person name="Brugerolle De Fraissinette N."/>
            <person name="Rezende De Castro R."/>
            <person name="Schneider M.P."/>
            <person name="Vasconcelos V."/>
            <person name="Leao P.N."/>
        </authorList>
    </citation>
    <scope>NUCLEOTIDE SEQUENCE [LARGE SCALE GENOMIC DNA]</scope>
    <source>
        <strain evidence="2 3">LEGE 00031</strain>
    </source>
</reference>
<dbReference type="PANTHER" id="PTHR15600:SF42">
    <property type="entry name" value="SACSIN"/>
    <property type="match status" value="1"/>
</dbReference>
<organism evidence="2 3">
    <name type="scientific">Synechocystis salina LEGE 00031</name>
    <dbReference type="NCBI Taxonomy" id="1828736"/>
    <lineage>
        <taxon>Bacteria</taxon>
        <taxon>Bacillati</taxon>
        <taxon>Cyanobacteriota</taxon>
        <taxon>Cyanophyceae</taxon>
        <taxon>Synechococcales</taxon>
        <taxon>Merismopediaceae</taxon>
        <taxon>Synechocystis</taxon>
    </lineage>
</organism>
<comment type="caution">
    <text evidence="2">The sequence shown here is derived from an EMBL/GenBank/DDBJ whole genome shotgun (WGS) entry which is preliminary data.</text>
</comment>
<dbReference type="PANTHER" id="PTHR15600">
    <property type="entry name" value="SACSIN"/>
    <property type="match status" value="1"/>
</dbReference>
<dbReference type="RefSeq" id="WP_194020964.1">
    <property type="nucleotide sequence ID" value="NZ_JADEVV010000070.1"/>
</dbReference>
<keyword evidence="3" id="KW-1185">Reference proteome</keyword>
<dbReference type="Pfam" id="PF25794">
    <property type="entry name" value="SACS"/>
    <property type="match status" value="1"/>
</dbReference>
<sequence>MSSQETGFLYPPGAIINEIKTLLGERYKEGFPIIKEVLQNANDGGATRLDIGVTPGLKDNSLHPQLRQPALFFVNNGSFRDEDSQAIGWIGVDFNAGNSSKIGKFGLGQKSVFHFCEAFFYVAFSEHLSEKSAGASHFCKSLTGQTVKQFSKPYSETHPSISIYT</sequence>
<evidence type="ECO:0000313" key="3">
    <source>
        <dbReference type="Proteomes" id="UP000658720"/>
    </source>
</evidence>
<dbReference type="Proteomes" id="UP000658720">
    <property type="component" value="Unassembled WGS sequence"/>
</dbReference>
<feature type="domain" description="Sacsin/Nov" evidence="1">
    <location>
        <begin position="16"/>
        <end position="117"/>
    </location>
</feature>
<evidence type="ECO:0000259" key="1">
    <source>
        <dbReference type="Pfam" id="PF25794"/>
    </source>
</evidence>
<accession>A0ABR9VW44</accession>
<dbReference type="NCBIfam" id="NF047352">
    <property type="entry name" value="P_loop_sacsin"/>
    <property type="match status" value="1"/>
</dbReference>